<comment type="subcellular location">
    <subcellularLocation>
        <location evidence="1">Cell inner membrane</location>
        <topology evidence="1">Multi-pass membrane protein</topology>
    </subcellularLocation>
</comment>
<reference evidence="9" key="1">
    <citation type="submission" date="2019-08" db="EMBL/GenBank/DDBJ databases">
        <authorList>
            <person name="Kucharzyk K."/>
            <person name="Murdoch R.W."/>
            <person name="Higgins S."/>
            <person name="Loffler F."/>
        </authorList>
    </citation>
    <scope>NUCLEOTIDE SEQUENCE</scope>
</reference>
<gene>
    <name evidence="9" type="primary">siaT_17</name>
    <name evidence="9" type="ORF">SDC9_74590</name>
</gene>
<feature type="transmembrane region" description="Helical" evidence="7">
    <location>
        <begin position="395"/>
        <end position="419"/>
    </location>
</feature>
<organism evidence="9">
    <name type="scientific">bioreactor metagenome</name>
    <dbReference type="NCBI Taxonomy" id="1076179"/>
    <lineage>
        <taxon>unclassified sequences</taxon>
        <taxon>metagenomes</taxon>
        <taxon>ecological metagenomes</taxon>
    </lineage>
</organism>
<dbReference type="InterPro" id="IPR010656">
    <property type="entry name" value="DctM"/>
</dbReference>
<comment type="caution">
    <text evidence="9">The sequence shown here is derived from an EMBL/GenBank/DDBJ whole genome shotgun (WGS) entry which is preliminary data.</text>
</comment>
<dbReference type="NCBIfam" id="TIGR00786">
    <property type="entry name" value="dctM"/>
    <property type="match status" value="1"/>
</dbReference>
<feature type="transmembrane region" description="Helical" evidence="7">
    <location>
        <begin position="6"/>
        <end position="33"/>
    </location>
</feature>
<dbReference type="PANTHER" id="PTHR33362">
    <property type="entry name" value="SIALIC ACID TRAP TRANSPORTER PERMEASE PROTEIN SIAT-RELATED"/>
    <property type="match status" value="1"/>
</dbReference>
<protein>
    <submittedName>
        <fullName evidence="9">Sialic acid TRAP transporter permease protein SiaT</fullName>
    </submittedName>
</protein>
<sequence>MSSIVLLVVMVILILLNAPISYALAMAGIVFFFQHGLSGIQFIVKLAGGIDIFTLLAAPLFIFAGNIMNQGGITDRIFNFANSIVGHIRGGLGHVNILASMMFAGMSGSAIADAAGLGPIEIKAMTDHGFDLDFSIAVTGASAVIGPIIPPSTIMIVYGVTAEVSISRMFLGGIIPGIIIGVSEMVMVYWYARKRNYPRNGSFSFRNLLREFRKSILALLTAVIIMGGILAGIFTATEAGAFAALYAVFISVFVYKELTLKQVWDIMCDTAKTSGCILILVGTASIFGWCLVFEKAPQAVAALLVTLTSNKILILIMFAAVYIFLGMIMEATAIIVTTVPIVVPLFKILGIDLVYFGVLICIIMAIGTITPPVGTCMFVLCNMTNTPIERFTKSIMPWLVLLILIVLALILCPALITAIPNMVKG</sequence>
<feature type="transmembrane region" description="Helical" evidence="7">
    <location>
        <begin position="97"/>
        <end position="118"/>
    </location>
</feature>
<feature type="transmembrane region" description="Helical" evidence="7">
    <location>
        <begin position="276"/>
        <end position="294"/>
    </location>
</feature>
<dbReference type="PIRSF" id="PIRSF006066">
    <property type="entry name" value="HI0050"/>
    <property type="match status" value="1"/>
</dbReference>
<feature type="transmembrane region" description="Helical" evidence="7">
    <location>
        <begin position="130"/>
        <end position="149"/>
    </location>
</feature>
<evidence type="ECO:0000256" key="3">
    <source>
        <dbReference type="ARBA" id="ARBA00022519"/>
    </source>
</evidence>
<name>A0A644YNI8_9ZZZZ</name>
<dbReference type="AlphaFoldDB" id="A0A644YNI8"/>
<proteinExistence type="predicted"/>
<feature type="transmembrane region" description="Helical" evidence="7">
    <location>
        <begin position="42"/>
        <end position="64"/>
    </location>
</feature>
<keyword evidence="4 7" id="KW-0812">Transmembrane</keyword>
<dbReference type="InterPro" id="IPR004681">
    <property type="entry name" value="TRAP_DctM"/>
</dbReference>
<keyword evidence="3" id="KW-0997">Cell inner membrane</keyword>
<keyword evidence="6 7" id="KW-0472">Membrane</keyword>
<feature type="transmembrane region" description="Helical" evidence="7">
    <location>
        <begin position="169"/>
        <end position="192"/>
    </location>
</feature>
<evidence type="ECO:0000256" key="4">
    <source>
        <dbReference type="ARBA" id="ARBA00022692"/>
    </source>
</evidence>
<dbReference type="GO" id="GO:0022857">
    <property type="term" value="F:transmembrane transporter activity"/>
    <property type="evidence" value="ECO:0007669"/>
    <property type="project" value="TreeGrafter"/>
</dbReference>
<feature type="transmembrane region" description="Helical" evidence="7">
    <location>
        <begin position="355"/>
        <end position="383"/>
    </location>
</feature>
<evidence type="ECO:0000256" key="7">
    <source>
        <dbReference type="SAM" id="Phobius"/>
    </source>
</evidence>
<evidence type="ECO:0000313" key="9">
    <source>
        <dbReference type="EMBL" id="MPM28073.1"/>
    </source>
</evidence>
<dbReference type="Pfam" id="PF06808">
    <property type="entry name" value="DctM"/>
    <property type="match status" value="1"/>
</dbReference>
<dbReference type="EMBL" id="VSSQ01005155">
    <property type="protein sequence ID" value="MPM28073.1"/>
    <property type="molecule type" value="Genomic_DNA"/>
</dbReference>
<dbReference type="PANTHER" id="PTHR33362:SF3">
    <property type="entry name" value="SIALIC ACID TRAP TRANSPORTER PERMEASE PROTEIN SIAT"/>
    <property type="match status" value="1"/>
</dbReference>
<accession>A0A644YNI8</accession>
<feature type="transmembrane region" description="Helical" evidence="7">
    <location>
        <begin position="331"/>
        <end position="349"/>
    </location>
</feature>
<feature type="domain" description="TRAP C4-dicarboxylate transport system permease DctM subunit" evidence="8">
    <location>
        <begin position="7"/>
        <end position="414"/>
    </location>
</feature>
<evidence type="ECO:0000256" key="5">
    <source>
        <dbReference type="ARBA" id="ARBA00022989"/>
    </source>
</evidence>
<evidence type="ECO:0000256" key="6">
    <source>
        <dbReference type="ARBA" id="ARBA00023136"/>
    </source>
</evidence>
<evidence type="ECO:0000256" key="2">
    <source>
        <dbReference type="ARBA" id="ARBA00022475"/>
    </source>
</evidence>
<feature type="transmembrane region" description="Helical" evidence="7">
    <location>
        <begin position="300"/>
        <end position="324"/>
    </location>
</feature>
<evidence type="ECO:0000256" key="1">
    <source>
        <dbReference type="ARBA" id="ARBA00004429"/>
    </source>
</evidence>
<keyword evidence="2" id="KW-1003">Cell membrane</keyword>
<feature type="transmembrane region" description="Helical" evidence="7">
    <location>
        <begin position="239"/>
        <end position="255"/>
    </location>
</feature>
<dbReference type="GO" id="GO:0005886">
    <property type="term" value="C:plasma membrane"/>
    <property type="evidence" value="ECO:0007669"/>
    <property type="project" value="UniProtKB-SubCell"/>
</dbReference>
<feature type="transmembrane region" description="Helical" evidence="7">
    <location>
        <begin position="212"/>
        <end position="233"/>
    </location>
</feature>
<keyword evidence="5 7" id="KW-1133">Transmembrane helix</keyword>
<evidence type="ECO:0000259" key="8">
    <source>
        <dbReference type="Pfam" id="PF06808"/>
    </source>
</evidence>